<dbReference type="PANTHER" id="PTHR35845">
    <property type="entry name" value="SPERMATOGENESIS-ASSOCIATED SERINE-RICH PROTEIN 1"/>
    <property type="match status" value="1"/>
</dbReference>
<reference evidence="1 2" key="1">
    <citation type="submission" date="2024-11" db="EMBL/GenBank/DDBJ databases">
        <title>Adaptive evolution of stress response genes in parasites aligns with host niche diversity.</title>
        <authorList>
            <person name="Hahn C."/>
            <person name="Resl P."/>
        </authorList>
    </citation>
    <scope>NUCLEOTIDE SEQUENCE [LARGE SCALE GENOMIC DNA]</scope>
    <source>
        <strain evidence="1">EGGRZ-B1_66</strain>
        <tissue evidence="1">Body</tissue>
    </source>
</reference>
<organism evidence="1 2">
    <name type="scientific">Cichlidogyrus casuarinus</name>
    <dbReference type="NCBI Taxonomy" id="1844966"/>
    <lineage>
        <taxon>Eukaryota</taxon>
        <taxon>Metazoa</taxon>
        <taxon>Spiralia</taxon>
        <taxon>Lophotrochozoa</taxon>
        <taxon>Platyhelminthes</taxon>
        <taxon>Monogenea</taxon>
        <taxon>Monopisthocotylea</taxon>
        <taxon>Dactylogyridea</taxon>
        <taxon>Ancyrocephalidae</taxon>
        <taxon>Cichlidogyrus</taxon>
    </lineage>
</organism>
<name>A0ABD2Q8F4_9PLAT</name>
<dbReference type="Proteomes" id="UP001626550">
    <property type="component" value="Unassembled WGS sequence"/>
</dbReference>
<accession>A0ABD2Q8F4</accession>
<gene>
    <name evidence="1" type="ORF">Ciccas_005539</name>
</gene>
<dbReference type="PANTHER" id="PTHR35845:SF1">
    <property type="entry name" value="SPERMATOGENESIS-ASSOCIATED SERINE-RICH PROTEIN 1"/>
    <property type="match status" value="1"/>
</dbReference>
<comment type="caution">
    <text evidence="1">The sequence shown here is derived from an EMBL/GenBank/DDBJ whole genome shotgun (WGS) entry which is preliminary data.</text>
</comment>
<keyword evidence="2" id="KW-1185">Reference proteome</keyword>
<dbReference type="EMBL" id="JBJKFK010000657">
    <property type="protein sequence ID" value="KAL3315827.1"/>
    <property type="molecule type" value="Genomic_DNA"/>
</dbReference>
<sequence>MEVAFIDKLSRAERPFMRCRRFIPHGHAKIDDKGWRPHNQALDPHYTYCGPDHSSSIRHLPPYKDDTARNELIWPDHCSHIRTFEATHAHGLSDEWFPYQNGFRVGKKCLFNECDHERSMYGAAFYTLEDEMNRKRNQTLIDKRPGLAPAKSLGDKHYAAPEYSPNFYALDSASPKVRFGSVNKTFSMT</sequence>
<evidence type="ECO:0000313" key="2">
    <source>
        <dbReference type="Proteomes" id="UP001626550"/>
    </source>
</evidence>
<protein>
    <submittedName>
        <fullName evidence="1">Uncharacterized protein</fullName>
    </submittedName>
</protein>
<proteinExistence type="predicted"/>
<dbReference type="InterPro" id="IPR029165">
    <property type="entry name" value="SASRP1"/>
</dbReference>
<dbReference type="AlphaFoldDB" id="A0ABD2Q8F4"/>
<evidence type="ECO:0000313" key="1">
    <source>
        <dbReference type="EMBL" id="KAL3315827.1"/>
    </source>
</evidence>